<gene>
    <name evidence="3" type="ORF">FQN60_016180</name>
</gene>
<dbReference type="InterPro" id="IPR050372">
    <property type="entry name" value="Neurexin-related_CASP"/>
</dbReference>
<dbReference type="Proteomes" id="UP000327493">
    <property type="component" value="Chromosome 12"/>
</dbReference>
<organism evidence="3 4">
    <name type="scientific">Etheostoma spectabile</name>
    <name type="common">orangethroat darter</name>
    <dbReference type="NCBI Taxonomy" id="54343"/>
    <lineage>
        <taxon>Eukaryota</taxon>
        <taxon>Metazoa</taxon>
        <taxon>Chordata</taxon>
        <taxon>Craniata</taxon>
        <taxon>Vertebrata</taxon>
        <taxon>Euteleostomi</taxon>
        <taxon>Actinopterygii</taxon>
        <taxon>Neopterygii</taxon>
        <taxon>Teleostei</taxon>
        <taxon>Neoteleostei</taxon>
        <taxon>Acanthomorphata</taxon>
        <taxon>Eupercaria</taxon>
        <taxon>Perciformes</taxon>
        <taxon>Percoidei</taxon>
        <taxon>Percidae</taxon>
        <taxon>Etheostomatinae</taxon>
        <taxon>Etheostoma</taxon>
    </lineage>
</organism>
<evidence type="ECO:0000313" key="3">
    <source>
        <dbReference type="EMBL" id="KAA8587318.1"/>
    </source>
</evidence>
<keyword evidence="4" id="KW-1185">Reference proteome</keyword>
<dbReference type="SUPFAM" id="SSF57196">
    <property type="entry name" value="EGF/Laminin"/>
    <property type="match status" value="1"/>
</dbReference>
<dbReference type="EMBL" id="VOFY01000012">
    <property type="protein sequence ID" value="KAA8587318.1"/>
    <property type="molecule type" value="Genomic_DNA"/>
</dbReference>
<evidence type="ECO:0000259" key="2">
    <source>
        <dbReference type="PROSITE" id="PS50026"/>
    </source>
</evidence>
<keyword evidence="1" id="KW-0245">EGF-like domain</keyword>
<feature type="domain" description="EGF-like" evidence="2">
    <location>
        <begin position="168"/>
        <end position="205"/>
    </location>
</feature>
<dbReference type="CDD" id="cd00054">
    <property type="entry name" value="EGF_CA"/>
    <property type="match status" value="1"/>
</dbReference>
<dbReference type="Gene3D" id="2.10.25.10">
    <property type="entry name" value="Laminin"/>
    <property type="match status" value="1"/>
</dbReference>
<reference evidence="3 4" key="1">
    <citation type="submission" date="2019-08" db="EMBL/GenBank/DDBJ databases">
        <title>A chromosome-level genome assembly, high-density linkage maps, and genome scans reveal the genomic architecture of hybrid incompatibilities underlying speciation via character displacement in darters (Percidae: Etheostominae).</title>
        <authorList>
            <person name="Moran R.L."/>
            <person name="Catchen J.M."/>
            <person name="Fuller R.C."/>
        </authorList>
    </citation>
    <scope>NUCLEOTIDE SEQUENCE [LARGE SCALE GENOMIC DNA]</scope>
    <source>
        <strain evidence="3">EspeVRDwgs_2016</strain>
        <tissue evidence="3">Muscle</tissue>
    </source>
</reference>
<comment type="caution">
    <text evidence="1">Lacks conserved residue(s) required for the propagation of feature annotation.</text>
</comment>
<protein>
    <recommendedName>
        <fullName evidence="2">EGF-like domain-containing protein</fullName>
    </recommendedName>
</protein>
<name>A0A5J5CXW1_9PERO</name>
<proteinExistence type="predicted"/>
<dbReference type="AlphaFoldDB" id="A0A5J5CXW1"/>
<accession>A0A5J5CXW1</accession>
<sequence length="208" mass="23178">MNVSFKLHERAGLTTFLDKVDARQPFLLRTGEQKKKIQKFCIVVDQKAIPCEAQTSVAAFDVLFKAHSVFSLSYDEAFYTFIQTTVYNINVGNAKGTESTTTARPLKGKPVQKSCPAEEDSQECKNPFNIFQGCMRLLTVDNQPVDLIKVLQRLLGNYSHLQIDMCGIIDRCSPSRCEHGGRCSQSWTGFHCNCSDSGYSGATCHSCE</sequence>
<dbReference type="PANTHER" id="PTHR15036:SF40">
    <property type="entry name" value="CONTACTIN-ASSOCIATED PROTEIN-LIKE 4"/>
    <property type="match status" value="1"/>
</dbReference>
<evidence type="ECO:0000256" key="1">
    <source>
        <dbReference type="PROSITE-ProRule" id="PRU00076"/>
    </source>
</evidence>
<dbReference type="PANTHER" id="PTHR15036">
    <property type="entry name" value="PIKACHURIN-LIKE PROTEIN"/>
    <property type="match status" value="1"/>
</dbReference>
<evidence type="ECO:0000313" key="4">
    <source>
        <dbReference type="Proteomes" id="UP000327493"/>
    </source>
</evidence>
<dbReference type="Pfam" id="PF00008">
    <property type="entry name" value="EGF"/>
    <property type="match status" value="1"/>
</dbReference>
<comment type="caution">
    <text evidence="3">The sequence shown here is derived from an EMBL/GenBank/DDBJ whole genome shotgun (WGS) entry which is preliminary data.</text>
</comment>
<dbReference type="PROSITE" id="PS50026">
    <property type="entry name" value="EGF_3"/>
    <property type="match status" value="1"/>
</dbReference>
<dbReference type="InterPro" id="IPR000742">
    <property type="entry name" value="EGF"/>
</dbReference>